<evidence type="ECO:0000313" key="3">
    <source>
        <dbReference type="EMBL" id="MBB4235072.1"/>
    </source>
</evidence>
<gene>
    <name evidence="3" type="ORF">GGD57_001630</name>
</gene>
<feature type="domain" description="Helicase C-terminal" evidence="2">
    <location>
        <begin position="244"/>
        <end position="384"/>
    </location>
</feature>
<dbReference type="SMART" id="SM00487">
    <property type="entry name" value="DEXDc"/>
    <property type="match status" value="1"/>
</dbReference>
<dbReference type="GO" id="GO:0005524">
    <property type="term" value="F:ATP binding"/>
    <property type="evidence" value="ECO:0007669"/>
    <property type="project" value="InterPro"/>
</dbReference>
<dbReference type="InterPro" id="IPR006935">
    <property type="entry name" value="Helicase/UvrB_N"/>
</dbReference>
<dbReference type="Gene3D" id="3.40.50.300">
    <property type="entry name" value="P-loop containing nucleotide triphosphate hydrolases"/>
    <property type="match status" value="2"/>
</dbReference>
<dbReference type="InterPro" id="IPR001650">
    <property type="entry name" value="Helicase_C-like"/>
</dbReference>
<dbReference type="RefSeq" id="WP_246713584.1">
    <property type="nucleotide sequence ID" value="NZ_JACIFY010000004.1"/>
</dbReference>
<name>A0A7W6R2J6_9HYPH</name>
<evidence type="ECO:0000259" key="1">
    <source>
        <dbReference type="PROSITE" id="PS51192"/>
    </source>
</evidence>
<evidence type="ECO:0000313" key="4">
    <source>
        <dbReference type="Proteomes" id="UP000540909"/>
    </source>
</evidence>
<dbReference type="GO" id="GO:0005829">
    <property type="term" value="C:cytosol"/>
    <property type="evidence" value="ECO:0007669"/>
    <property type="project" value="TreeGrafter"/>
</dbReference>
<dbReference type="Pfam" id="PF00271">
    <property type="entry name" value="Helicase_C"/>
    <property type="match status" value="1"/>
</dbReference>
<evidence type="ECO:0000259" key="2">
    <source>
        <dbReference type="PROSITE" id="PS51194"/>
    </source>
</evidence>
<dbReference type="PROSITE" id="PS51194">
    <property type="entry name" value="HELICASE_CTER"/>
    <property type="match status" value="1"/>
</dbReference>
<dbReference type="SMART" id="SM00490">
    <property type="entry name" value="HELICc"/>
    <property type="match status" value="1"/>
</dbReference>
<comment type="caution">
    <text evidence="3">The sequence shown here is derived from an EMBL/GenBank/DDBJ whole genome shotgun (WGS) entry which is preliminary data.</text>
</comment>
<protein>
    <submittedName>
        <fullName evidence="3">DNA repair protein RadD</fullName>
    </submittedName>
</protein>
<dbReference type="Proteomes" id="UP000540909">
    <property type="component" value="Unassembled WGS sequence"/>
</dbReference>
<dbReference type="PROSITE" id="PS51192">
    <property type="entry name" value="HELICASE_ATP_BIND_1"/>
    <property type="match status" value="1"/>
</dbReference>
<dbReference type="AlphaFoldDB" id="A0A7W6R2J6"/>
<dbReference type="GO" id="GO:0003677">
    <property type="term" value="F:DNA binding"/>
    <property type="evidence" value="ECO:0007669"/>
    <property type="project" value="InterPro"/>
</dbReference>
<accession>A0A7W6R2J6</accession>
<proteinExistence type="predicted"/>
<dbReference type="Pfam" id="PF04851">
    <property type="entry name" value="ResIII"/>
    <property type="match status" value="1"/>
</dbReference>
<dbReference type="GO" id="GO:0016787">
    <property type="term" value="F:hydrolase activity"/>
    <property type="evidence" value="ECO:0007669"/>
    <property type="project" value="InterPro"/>
</dbReference>
<sequence length="592" mass="65871">MPLRYYQEDSVAALFDYWREEAGNPLIDLATGTGKSMVMATVIQQLVEGWPDMRIMVVTHVAELIEQNFLELIGIWPFAPAGIFSAGLNRRDARSQIIFAGIQTVWDKADLICDVAANERVARKPIDIVLVDECHLIPKNSNTMYGKFFAALRELNPDLKIVGLTATPFRLDSGRLDEGDDRMFDRVVYTYGIADGVRDGYLAPLSSKHTAIELSTKGVGRQGGDYKQSALQAAVDKLDVTRSAVDEIVAKGADKRSWLCFCSGVEHAEHVRDEIRSRGVSCEMISGETPKEERRRIIEDFKAYRIRALTNNSVLTTGFNHKGVDLLAFLRPTLSASLYLQMAGRGTRVLYAPGMSLDTPEERRAAIAAGPKPSCLVLDFAGLVDKHGPVDMVQPKEPGSGDGEAPIKICPLESEDKHGRVGCGEKVHASARTCPCCSYEFDIDDSPKIAAHAADVPIMTTVEPEPRTVSSRTFRFHEGKGDKPPSVKVTYMVGMTAINEWVCPQHTGFAKSKADRYWLAHGGQRPFPKTPIEWLERQDELAETAEIMVKPRDRYWDVVSHVVGERVERVQAPANDNRSYAERWELDDDIQF</sequence>
<dbReference type="PANTHER" id="PTHR47396">
    <property type="entry name" value="TYPE I RESTRICTION ENZYME ECOKI R PROTEIN"/>
    <property type="match status" value="1"/>
</dbReference>
<organism evidence="3 4">
    <name type="scientific">Rhizobium esperanzae</name>
    <dbReference type="NCBI Taxonomy" id="1967781"/>
    <lineage>
        <taxon>Bacteria</taxon>
        <taxon>Pseudomonadati</taxon>
        <taxon>Pseudomonadota</taxon>
        <taxon>Alphaproteobacteria</taxon>
        <taxon>Hyphomicrobiales</taxon>
        <taxon>Rhizobiaceae</taxon>
        <taxon>Rhizobium/Agrobacterium group</taxon>
        <taxon>Rhizobium</taxon>
    </lineage>
</organism>
<dbReference type="InterPro" id="IPR014001">
    <property type="entry name" value="Helicase_ATP-bd"/>
</dbReference>
<dbReference type="PANTHER" id="PTHR47396:SF1">
    <property type="entry name" value="ATP-DEPENDENT HELICASE IRC3-RELATED"/>
    <property type="match status" value="1"/>
</dbReference>
<dbReference type="InterPro" id="IPR027417">
    <property type="entry name" value="P-loop_NTPase"/>
</dbReference>
<reference evidence="3 4" key="1">
    <citation type="submission" date="2020-08" db="EMBL/GenBank/DDBJ databases">
        <title>Genomic Encyclopedia of Type Strains, Phase IV (KMG-V): Genome sequencing to study the core and pangenomes of soil and plant-associated prokaryotes.</title>
        <authorList>
            <person name="Whitman W."/>
        </authorList>
    </citation>
    <scope>NUCLEOTIDE SEQUENCE [LARGE SCALE GENOMIC DNA]</scope>
    <source>
        <strain evidence="3 4">SEMIA 4089</strain>
    </source>
</reference>
<dbReference type="SUPFAM" id="SSF52540">
    <property type="entry name" value="P-loop containing nucleoside triphosphate hydrolases"/>
    <property type="match status" value="1"/>
</dbReference>
<feature type="domain" description="Helicase ATP-binding" evidence="1">
    <location>
        <begin position="16"/>
        <end position="168"/>
    </location>
</feature>
<dbReference type="EMBL" id="JACIFY010000004">
    <property type="protein sequence ID" value="MBB4235072.1"/>
    <property type="molecule type" value="Genomic_DNA"/>
</dbReference>
<dbReference type="InterPro" id="IPR050742">
    <property type="entry name" value="Helicase_Restrict-Modif_Enz"/>
</dbReference>